<evidence type="ECO:0000313" key="4">
    <source>
        <dbReference type="Proteomes" id="UP000738402"/>
    </source>
</evidence>
<comment type="caution">
    <text evidence="1">The sequence shown here is derived from an EMBL/GenBank/DDBJ whole genome shotgun (WGS) entry which is preliminary data.</text>
</comment>
<evidence type="ECO:0000313" key="1">
    <source>
        <dbReference type="EMBL" id="KAG7724836.1"/>
    </source>
</evidence>
<proteinExistence type="predicted"/>
<gene>
    <name evidence="1" type="ORF">KL933_004658</name>
    <name evidence="2" type="ORF">KL946_004370</name>
</gene>
<accession>A0AAN6D2C7</accession>
<dbReference type="AlphaFoldDB" id="A0AAN6D2C7"/>
<protein>
    <submittedName>
        <fullName evidence="1">Uncharacterized protein</fullName>
    </submittedName>
</protein>
<keyword evidence="3" id="KW-1185">Reference proteome</keyword>
<dbReference type="EMBL" id="JAHLUH010000015">
    <property type="protein sequence ID" value="KAG7724836.1"/>
    <property type="molecule type" value="Genomic_DNA"/>
</dbReference>
<evidence type="ECO:0000313" key="2">
    <source>
        <dbReference type="EMBL" id="KAG7762629.1"/>
    </source>
</evidence>
<name>A0AAN6D2C7_9ASCO</name>
<reference evidence="1 3" key="1">
    <citation type="journal article" date="2021" name="G3 (Bethesda)">
        <title>Genomic diversity, chromosomal rearrangements, and interspecies hybridization in the ogataea polymorpha species complex.</title>
        <authorList>
            <person name="Hanson S.J."/>
            <person name="Cinneide E.O."/>
            <person name="Salzberg L.I."/>
            <person name="Wolfe K.H."/>
            <person name="McGowan J."/>
            <person name="Fitzpatrick D.A."/>
            <person name="Matlin K."/>
        </authorList>
    </citation>
    <scope>NUCLEOTIDE SEQUENCE</scope>
    <source>
        <strain evidence="2">81-436-3</strain>
        <strain evidence="1">83-405-1</strain>
    </source>
</reference>
<dbReference type="Proteomes" id="UP000697297">
    <property type="component" value="Unassembled WGS sequence"/>
</dbReference>
<organism evidence="1 4">
    <name type="scientific">Ogataea haglerorum</name>
    <dbReference type="NCBI Taxonomy" id="1937702"/>
    <lineage>
        <taxon>Eukaryota</taxon>
        <taxon>Fungi</taxon>
        <taxon>Dikarya</taxon>
        <taxon>Ascomycota</taxon>
        <taxon>Saccharomycotina</taxon>
        <taxon>Pichiomycetes</taxon>
        <taxon>Pichiales</taxon>
        <taxon>Pichiaceae</taxon>
        <taxon>Ogataea</taxon>
    </lineage>
</organism>
<sequence>MWLAGIRSLRYQGSCWARQGVPTTAAEHRVPSYLGQGRFFWRLSGRNCGSRIVADIHGGAAGCSNGCRFGTLPPRPGRRLRSCLHLPCLSAEFAEDASISAPLKPIRNKAMEHNSIQSSLRCRPHRRFRLTGFKCVTPVTILVSHFRHHRP</sequence>
<dbReference type="Proteomes" id="UP000738402">
    <property type="component" value="Unassembled WGS sequence"/>
</dbReference>
<evidence type="ECO:0000313" key="3">
    <source>
        <dbReference type="Proteomes" id="UP000697297"/>
    </source>
</evidence>
<dbReference type="EMBL" id="JAHLUN010000013">
    <property type="protein sequence ID" value="KAG7762629.1"/>
    <property type="molecule type" value="Genomic_DNA"/>
</dbReference>